<proteinExistence type="predicted"/>
<evidence type="ECO:0000313" key="1">
    <source>
        <dbReference type="EMBL" id="RTR29075.1"/>
    </source>
</evidence>
<reference evidence="1 2" key="1">
    <citation type="submission" date="2018-12" db="EMBL/GenBank/DDBJ databases">
        <title>Deinococcus radiophilus ATCC 27603 genome sequencing and assembly.</title>
        <authorList>
            <person name="Maclea K.S."/>
            <person name="Maynard C.R."/>
        </authorList>
    </citation>
    <scope>NUCLEOTIDE SEQUENCE [LARGE SCALE GENOMIC DNA]</scope>
    <source>
        <strain evidence="1 2">ATCC 27603</strain>
    </source>
</reference>
<sequence length="155" mass="17021">MAALLLAASLWAALWLIRDIPAQVERGQNVQSVQPSNTPEQCGIWSALPESRNPPVEVQPGVWRLIRTSGIQFMACDPGTLSLVASPDPEQAQDGASLLSIWQDTELLQTVEVGQEPRQVSLEIERGPIYLTLDNGSAFKVTSARRVWLSNFTLN</sequence>
<dbReference type="AlphaFoldDB" id="A0A3S0RID8"/>
<gene>
    <name evidence="1" type="ORF">EJ104_04315</name>
</gene>
<dbReference type="EMBL" id="RXPE01000005">
    <property type="protein sequence ID" value="RTR29075.1"/>
    <property type="molecule type" value="Genomic_DNA"/>
</dbReference>
<comment type="caution">
    <text evidence="1">The sequence shown here is derived from an EMBL/GenBank/DDBJ whole genome shotgun (WGS) entry which is preliminary data.</text>
</comment>
<dbReference type="Proteomes" id="UP000277766">
    <property type="component" value="Unassembled WGS sequence"/>
</dbReference>
<organism evidence="1 2">
    <name type="scientific">Deinococcus radiophilus</name>
    <dbReference type="NCBI Taxonomy" id="32062"/>
    <lineage>
        <taxon>Bacteria</taxon>
        <taxon>Thermotogati</taxon>
        <taxon>Deinococcota</taxon>
        <taxon>Deinococci</taxon>
        <taxon>Deinococcales</taxon>
        <taxon>Deinococcaceae</taxon>
        <taxon>Deinococcus</taxon>
    </lineage>
</organism>
<dbReference type="RefSeq" id="WP_126351529.1">
    <property type="nucleotide sequence ID" value="NZ_CP086380.1"/>
</dbReference>
<keyword evidence="2" id="KW-1185">Reference proteome</keyword>
<protein>
    <submittedName>
        <fullName evidence="1">Uncharacterized protein</fullName>
    </submittedName>
</protein>
<evidence type="ECO:0000313" key="2">
    <source>
        <dbReference type="Proteomes" id="UP000277766"/>
    </source>
</evidence>
<accession>A0A3S0RID8</accession>
<name>A0A3S0RID8_9DEIO</name>